<evidence type="ECO:0000259" key="1">
    <source>
        <dbReference type="PROSITE" id="PS50053"/>
    </source>
</evidence>
<evidence type="ECO:0000313" key="2">
    <source>
        <dbReference type="EMBL" id="OHS96282.1"/>
    </source>
</evidence>
<comment type="caution">
    <text evidence="2">The sequence shown here is derived from an EMBL/GenBank/DDBJ whole genome shotgun (WGS) entry which is preliminary data.</text>
</comment>
<dbReference type="PROSITE" id="PS50053">
    <property type="entry name" value="UBIQUITIN_2"/>
    <property type="match status" value="1"/>
</dbReference>
<organism evidence="2 3">
    <name type="scientific">Tritrichomonas foetus</name>
    <dbReference type="NCBI Taxonomy" id="1144522"/>
    <lineage>
        <taxon>Eukaryota</taxon>
        <taxon>Metamonada</taxon>
        <taxon>Parabasalia</taxon>
        <taxon>Tritrichomonadida</taxon>
        <taxon>Tritrichomonadidae</taxon>
        <taxon>Tritrichomonas</taxon>
    </lineage>
</organism>
<dbReference type="CDD" id="cd17039">
    <property type="entry name" value="Ubl_ubiquitin_like"/>
    <property type="match status" value="1"/>
</dbReference>
<name>A0A1J4JAS1_9EUKA</name>
<accession>A0A1J4JAS1</accession>
<dbReference type="InterPro" id="IPR000626">
    <property type="entry name" value="Ubiquitin-like_dom"/>
</dbReference>
<dbReference type="EMBL" id="MLAK01001186">
    <property type="protein sequence ID" value="OHS96282.1"/>
    <property type="molecule type" value="Genomic_DNA"/>
</dbReference>
<dbReference type="VEuPathDB" id="TrichDB:TRFO_37555"/>
<dbReference type="RefSeq" id="XP_068349419.1">
    <property type="nucleotide sequence ID" value="XM_068511499.1"/>
</dbReference>
<sequence length="737" mass="86350">MRAFRRDLVYFCYMFQNKSHVDQRIPQFISSLDSCIYSLLSTDNFLEKGEAINSFLDENLNTLFDLRSNFFVKFTHSFIHRIRKKIDKYLKKIEASTEINLHTNPEIIAAQQLLTDFFNPTDLNSIPEPIDFVSIYKDALVRLKIEKHAPKSELKFLHDYYSTYKAIFSIIQQIPWFSTFKDEFMLILAAEKLPIKYSFIINDEIVEYSFTVHSTVYNAKVAIAPDLGVPSDNITIRCNQNSKFMINEMPLTFYSAPFTVEYIPPPPIKYRFMTPKRNVSKLYDYTKTVFDVKNDLRLFLQHEVQCSVNGKILEDHQKLSSLQVKNLLIEVTFTPDYKFHLPNNEILEDSFQANTSMFSVYSSIRQKLDFSFLLYNGESLITDYSAPVGNVYEFNVIKTSSVCRFFKFPHQNIKMLQFEENDTVEKAKEVLKKDFNLNESEFVLTVNNKVLKRLTMPLLHVQSCDIISIKPTDSLLIHFLTSNNERYEIRFKQTATIKEAKQELSNLFNCEFYFIKKDKVMKDSKLLILISPPLIKVEMALTVYHFQFPNGKNKKHEFPPTMTVQEMKKFVAIHQKTEIDNIQLYIDGKMLKDRKYLYDIDCNSLITISVLVTLQFYIQSKNKQSTKSLPFDITATIKDVRQFFSIKTRHNEDKFSFFNDDNEMISDETLLRTLDKEKVITVIIAQKDPEFDETEINEIEKHVTSVFSKDEALSFYVKCGKNFDRFLKNLPANNPTV</sequence>
<protein>
    <recommendedName>
        <fullName evidence="1">Ubiquitin-like domain-containing protein</fullName>
    </recommendedName>
</protein>
<dbReference type="GeneID" id="94846203"/>
<dbReference type="Proteomes" id="UP000179807">
    <property type="component" value="Unassembled WGS sequence"/>
</dbReference>
<gene>
    <name evidence="2" type="ORF">TRFO_37555</name>
</gene>
<keyword evidence="3" id="KW-1185">Reference proteome</keyword>
<dbReference type="Gene3D" id="3.10.20.90">
    <property type="entry name" value="Phosphatidylinositol 3-kinase Catalytic Subunit, Chain A, domain 1"/>
    <property type="match status" value="1"/>
</dbReference>
<evidence type="ECO:0000313" key="3">
    <source>
        <dbReference type="Proteomes" id="UP000179807"/>
    </source>
</evidence>
<proteinExistence type="predicted"/>
<feature type="domain" description="Ubiquitin-like" evidence="1">
    <location>
        <begin position="539"/>
        <end position="613"/>
    </location>
</feature>
<dbReference type="SUPFAM" id="SSF54236">
    <property type="entry name" value="Ubiquitin-like"/>
    <property type="match status" value="1"/>
</dbReference>
<dbReference type="AlphaFoldDB" id="A0A1J4JAS1"/>
<reference evidence="2" key="1">
    <citation type="submission" date="2016-10" db="EMBL/GenBank/DDBJ databases">
        <authorList>
            <person name="Benchimol M."/>
            <person name="Almeida L.G."/>
            <person name="Vasconcelos A.T."/>
            <person name="Perreira-Neves A."/>
            <person name="Rosa I.A."/>
            <person name="Tasca T."/>
            <person name="Bogo M.R."/>
            <person name="de Souza W."/>
        </authorList>
    </citation>
    <scope>NUCLEOTIDE SEQUENCE [LARGE SCALE GENOMIC DNA]</scope>
    <source>
        <strain evidence="2">K</strain>
    </source>
</reference>
<dbReference type="InterPro" id="IPR029071">
    <property type="entry name" value="Ubiquitin-like_domsf"/>
</dbReference>